<dbReference type="GO" id="GO:0007165">
    <property type="term" value="P:signal transduction"/>
    <property type="evidence" value="ECO:0007669"/>
    <property type="project" value="UniProtKB-KW"/>
</dbReference>
<dbReference type="Pfam" id="PF00015">
    <property type="entry name" value="MCPsignal"/>
    <property type="match status" value="1"/>
</dbReference>
<dbReference type="InterPro" id="IPR051310">
    <property type="entry name" value="MCP_chemotaxis"/>
</dbReference>
<feature type="domain" description="Methyl-accepting transducer" evidence="7">
    <location>
        <begin position="269"/>
        <end position="498"/>
    </location>
</feature>
<comment type="caution">
    <text evidence="9">The sequence shown here is derived from an EMBL/GenBank/DDBJ whole genome shotgun (WGS) entry which is preliminary data.</text>
</comment>
<dbReference type="AlphaFoldDB" id="A0A6I2LC54"/>
<sequence>MHIKNLRIGPRLGLAFGAVLLILLVVSAQSVIGLGSLNDKVNLIVKDRYPKVMLASQALDGIKDVGISQRNMLIATDPAQAQAEIAIQRARRADISKLIDEFERNVTTDKGRVAAKEIQAAKAKVDAAGERFIELVNSGDKATATTLLLKDMAADRNELIDKVQGSVKLGGMLMQKSADEAADNYASGRAMSLGLSAVALLLAGGFGYWISRGITVPLQRAVDVAQAIAAGKLNSTIEADSDDETGQLLQALATMNASLVKIVGEVRGSADVITTAAQEIASGTLDLSSRTEQQASSLEETASSMEELTSAVRQGADNAQQASSIARNAATVAAQGGAEVAQVVERMAAISTASLKISDIIGVIDGIAFQTNILALNAAVEAARAGEQGRGFAVVASEVRNLAQRSAAAAREIKGLIEDSASKVADGNQYAAKAGQTMGGVLSEIERVAALMREIDASTREQTLGIEQINQAVTQMDQVTQQNAALVEEAAAAAESMQNRTDALTASVRVFVLGNESSSSRALALR</sequence>
<keyword evidence="2" id="KW-0488">Methylation</keyword>
<evidence type="ECO:0000256" key="2">
    <source>
        <dbReference type="ARBA" id="ARBA00022481"/>
    </source>
</evidence>
<keyword evidence="4" id="KW-0807">Transducer</keyword>
<organism evidence="9 10">
    <name type="scientific">Duganella guangzhouensis</name>
    <dbReference type="NCBI Taxonomy" id="2666084"/>
    <lineage>
        <taxon>Bacteria</taxon>
        <taxon>Pseudomonadati</taxon>
        <taxon>Pseudomonadota</taxon>
        <taxon>Betaproteobacteria</taxon>
        <taxon>Burkholderiales</taxon>
        <taxon>Oxalobacteraceae</taxon>
        <taxon>Telluria group</taxon>
        <taxon>Duganella</taxon>
    </lineage>
</organism>
<dbReference type="EMBL" id="WKJK01000035">
    <property type="protein sequence ID" value="MRW94727.1"/>
    <property type="molecule type" value="Genomic_DNA"/>
</dbReference>
<dbReference type="CDD" id="cd19411">
    <property type="entry name" value="MCP2201-like_sensor"/>
    <property type="match status" value="1"/>
</dbReference>
<comment type="subcellular location">
    <subcellularLocation>
        <location evidence="1">Membrane</location>
    </subcellularLocation>
</comment>
<evidence type="ECO:0000256" key="6">
    <source>
        <dbReference type="SAM" id="MobiDB-lite"/>
    </source>
</evidence>
<feature type="region of interest" description="Disordered" evidence="6">
    <location>
        <begin position="287"/>
        <end position="308"/>
    </location>
</feature>
<evidence type="ECO:0000259" key="8">
    <source>
        <dbReference type="PROSITE" id="PS50885"/>
    </source>
</evidence>
<dbReference type="InterPro" id="IPR024478">
    <property type="entry name" value="HlyB_4HB_MCP"/>
</dbReference>
<dbReference type="CDD" id="cd06225">
    <property type="entry name" value="HAMP"/>
    <property type="match status" value="1"/>
</dbReference>
<dbReference type="InterPro" id="IPR004089">
    <property type="entry name" value="MCPsignal_dom"/>
</dbReference>
<evidence type="ECO:0000313" key="9">
    <source>
        <dbReference type="EMBL" id="MRW94727.1"/>
    </source>
</evidence>
<dbReference type="GO" id="GO:0006935">
    <property type="term" value="P:chemotaxis"/>
    <property type="evidence" value="ECO:0007669"/>
    <property type="project" value="TreeGrafter"/>
</dbReference>
<comment type="similarity">
    <text evidence="3">Belongs to the methyl-accepting chemotaxis (MCP) protein family.</text>
</comment>
<dbReference type="SMART" id="SM00283">
    <property type="entry name" value="MA"/>
    <property type="match status" value="1"/>
</dbReference>
<evidence type="ECO:0000256" key="4">
    <source>
        <dbReference type="PROSITE-ProRule" id="PRU00284"/>
    </source>
</evidence>
<keyword evidence="5" id="KW-0175">Coiled coil</keyword>
<dbReference type="CDD" id="cd11386">
    <property type="entry name" value="MCP_signal"/>
    <property type="match status" value="1"/>
</dbReference>
<dbReference type="PANTHER" id="PTHR43531:SF14">
    <property type="entry name" value="METHYL-ACCEPTING CHEMOTAXIS PROTEIN I-RELATED"/>
    <property type="match status" value="1"/>
</dbReference>
<proteinExistence type="inferred from homology"/>
<dbReference type="SMART" id="SM00304">
    <property type="entry name" value="HAMP"/>
    <property type="match status" value="1"/>
</dbReference>
<dbReference type="Pfam" id="PF12729">
    <property type="entry name" value="4HB_MCP_1"/>
    <property type="match status" value="1"/>
</dbReference>
<evidence type="ECO:0000256" key="5">
    <source>
        <dbReference type="SAM" id="Coils"/>
    </source>
</evidence>
<dbReference type="InterPro" id="IPR003660">
    <property type="entry name" value="HAMP_dom"/>
</dbReference>
<dbReference type="SUPFAM" id="SSF58104">
    <property type="entry name" value="Methyl-accepting chemotaxis protein (MCP) signaling domain"/>
    <property type="match status" value="1"/>
</dbReference>
<dbReference type="GO" id="GO:0005886">
    <property type="term" value="C:plasma membrane"/>
    <property type="evidence" value="ECO:0007669"/>
    <property type="project" value="TreeGrafter"/>
</dbReference>
<feature type="domain" description="HAMP" evidence="8">
    <location>
        <begin position="212"/>
        <end position="264"/>
    </location>
</feature>
<evidence type="ECO:0000313" key="10">
    <source>
        <dbReference type="Proteomes" id="UP000433309"/>
    </source>
</evidence>
<dbReference type="PROSITE" id="PS50111">
    <property type="entry name" value="CHEMOTAXIS_TRANSDUC_2"/>
    <property type="match status" value="1"/>
</dbReference>
<dbReference type="FunFam" id="1.10.287.950:FF:000001">
    <property type="entry name" value="Methyl-accepting chemotaxis sensory transducer"/>
    <property type="match status" value="1"/>
</dbReference>
<dbReference type="Pfam" id="PF00672">
    <property type="entry name" value="HAMP"/>
    <property type="match status" value="1"/>
</dbReference>
<accession>A0A6I2LC54</accession>
<gene>
    <name evidence="9" type="ORF">GJ699_32665</name>
</gene>
<name>A0A6I2LC54_9BURK</name>
<reference evidence="9 10" key="1">
    <citation type="submission" date="2019-11" db="EMBL/GenBank/DDBJ databases">
        <title>Novel species isolated from a subtropical stream in China.</title>
        <authorList>
            <person name="Lu H."/>
        </authorList>
    </citation>
    <scope>NUCLEOTIDE SEQUENCE [LARGE SCALE GENOMIC DNA]</scope>
    <source>
        <strain evidence="9 10">FT80W</strain>
    </source>
</reference>
<dbReference type="Gene3D" id="1.10.287.950">
    <property type="entry name" value="Methyl-accepting chemotaxis protein"/>
    <property type="match status" value="1"/>
</dbReference>
<feature type="coiled-coil region" evidence="5">
    <location>
        <begin position="469"/>
        <end position="496"/>
    </location>
</feature>
<keyword evidence="10" id="KW-1185">Reference proteome</keyword>
<dbReference type="RefSeq" id="WP_154383598.1">
    <property type="nucleotide sequence ID" value="NZ_WKJK01000035.1"/>
</dbReference>
<dbReference type="GO" id="GO:0004888">
    <property type="term" value="F:transmembrane signaling receptor activity"/>
    <property type="evidence" value="ECO:0007669"/>
    <property type="project" value="TreeGrafter"/>
</dbReference>
<feature type="compositionally biased region" description="Polar residues" evidence="6">
    <location>
        <begin position="287"/>
        <end position="307"/>
    </location>
</feature>
<evidence type="ECO:0000256" key="3">
    <source>
        <dbReference type="ARBA" id="ARBA00029447"/>
    </source>
</evidence>
<evidence type="ECO:0000259" key="7">
    <source>
        <dbReference type="PROSITE" id="PS50111"/>
    </source>
</evidence>
<protein>
    <submittedName>
        <fullName evidence="9">HAMP domain-containing protein</fullName>
    </submittedName>
</protein>
<dbReference type="PANTHER" id="PTHR43531">
    <property type="entry name" value="PROTEIN ICFG"/>
    <property type="match status" value="1"/>
</dbReference>
<evidence type="ECO:0000256" key="1">
    <source>
        <dbReference type="ARBA" id="ARBA00004370"/>
    </source>
</evidence>
<dbReference type="Proteomes" id="UP000433309">
    <property type="component" value="Unassembled WGS sequence"/>
</dbReference>
<dbReference type="InterPro" id="IPR047347">
    <property type="entry name" value="YvaQ-like_sensor"/>
</dbReference>
<dbReference type="PROSITE" id="PS50885">
    <property type="entry name" value="HAMP"/>
    <property type="match status" value="1"/>
</dbReference>